<dbReference type="EMBL" id="CP042437">
    <property type="protein sequence ID" value="QEC76987.1"/>
    <property type="molecule type" value="Genomic_DNA"/>
</dbReference>
<proteinExistence type="predicted"/>
<dbReference type="Gene3D" id="1.10.10.10">
    <property type="entry name" value="Winged helix-like DNA-binding domain superfamily/Winged helix DNA-binding domain"/>
    <property type="match status" value="1"/>
</dbReference>
<evidence type="ECO:0000313" key="6">
    <source>
        <dbReference type="Proteomes" id="UP000321362"/>
    </source>
</evidence>
<dbReference type="SMART" id="SM00347">
    <property type="entry name" value="HTH_MARR"/>
    <property type="match status" value="1"/>
</dbReference>
<dbReference type="PANTHER" id="PTHR42756">
    <property type="entry name" value="TRANSCRIPTIONAL REGULATOR, MARR"/>
    <property type="match status" value="1"/>
</dbReference>
<name>A0A5B8VZE0_9SPHI</name>
<dbReference type="InterPro" id="IPR036388">
    <property type="entry name" value="WH-like_DNA-bd_sf"/>
</dbReference>
<evidence type="ECO:0000256" key="3">
    <source>
        <dbReference type="ARBA" id="ARBA00023163"/>
    </source>
</evidence>
<evidence type="ECO:0000256" key="1">
    <source>
        <dbReference type="ARBA" id="ARBA00023015"/>
    </source>
</evidence>
<organism evidence="5 6">
    <name type="scientific">Mucilaginibacter ginsenosidivorax</name>
    <dbReference type="NCBI Taxonomy" id="862126"/>
    <lineage>
        <taxon>Bacteria</taxon>
        <taxon>Pseudomonadati</taxon>
        <taxon>Bacteroidota</taxon>
        <taxon>Sphingobacteriia</taxon>
        <taxon>Sphingobacteriales</taxon>
        <taxon>Sphingobacteriaceae</taxon>
        <taxon>Mucilaginibacter</taxon>
    </lineage>
</organism>
<dbReference type="SUPFAM" id="SSF46785">
    <property type="entry name" value="Winged helix' DNA-binding domain"/>
    <property type="match status" value="1"/>
</dbReference>
<accession>A0A5B8VZE0</accession>
<sequence length="168" mass="19420">MQLINLVGKYVCCRLFKMQLIEPISRKLIRLGKLYLNVLAKHTAHLDVTRYHFILSLIYYHDGQLTQNALAQILDKDKSAMVSIINMLTAKGFVYRESNPNDRREHLLRVTEKAKLAVPQIVETFEHINADITKGISAHEMKIFESVLQKMQTNIKPFTTEPNLKITK</sequence>
<dbReference type="GO" id="GO:0003700">
    <property type="term" value="F:DNA-binding transcription factor activity"/>
    <property type="evidence" value="ECO:0007669"/>
    <property type="project" value="InterPro"/>
</dbReference>
<dbReference type="RefSeq" id="WP_147054281.1">
    <property type="nucleotide sequence ID" value="NZ_CP042437.1"/>
</dbReference>
<gene>
    <name evidence="5" type="ORF">FSB76_13925</name>
</gene>
<dbReference type="PANTHER" id="PTHR42756:SF1">
    <property type="entry name" value="TRANSCRIPTIONAL REPRESSOR OF EMRAB OPERON"/>
    <property type="match status" value="1"/>
</dbReference>
<dbReference type="InterPro" id="IPR036390">
    <property type="entry name" value="WH_DNA-bd_sf"/>
</dbReference>
<reference evidence="5 6" key="1">
    <citation type="journal article" date="2013" name="J. Microbiol.">
        <title>Mucilaginibacter ginsenosidivorax sp. nov., with ginsenoside converting activity isolated from sediment.</title>
        <authorList>
            <person name="Kim J.K."/>
            <person name="Choi T.E."/>
            <person name="Liu Q.M."/>
            <person name="Park H.Y."/>
            <person name="Yi T.H."/>
            <person name="Yoon M.H."/>
            <person name="Kim S.C."/>
            <person name="Im W.T."/>
        </authorList>
    </citation>
    <scope>NUCLEOTIDE SEQUENCE [LARGE SCALE GENOMIC DNA]</scope>
    <source>
        <strain evidence="5 6">KHI28</strain>
    </source>
</reference>
<keyword evidence="2" id="KW-0238">DNA-binding</keyword>
<keyword evidence="6" id="KW-1185">Reference proteome</keyword>
<dbReference type="PROSITE" id="PS50995">
    <property type="entry name" value="HTH_MARR_2"/>
    <property type="match status" value="1"/>
</dbReference>
<evidence type="ECO:0000259" key="4">
    <source>
        <dbReference type="PROSITE" id="PS50995"/>
    </source>
</evidence>
<feature type="domain" description="HTH marR-type" evidence="4">
    <location>
        <begin position="21"/>
        <end position="153"/>
    </location>
</feature>
<dbReference type="InterPro" id="IPR000835">
    <property type="entry name" value="HTH_MarR-typ"/>
</dbReference>
<dbReference type="AlphaFoldDB" id="A0A5B8VZE0"/>
<evidence type="ECO:0000313" key="5">
    <source>
        <dbReference type="EMBL" id="QEC76987.1"/>
    </source>
</evidence>
<dbReference type="Pfam" id="PF12802">
    <property type="entry name" value="MarR_2"/>
    <property type="match status" value="1"/>
</dbReference>
<evidence type="ECO:0000256" key="2">
    <source>
        <dbReference type="ARBA" id="ARBA00023125"/>
    </source>
</evidence>
<protein>
    <submittedName>
        <fullName evidence="5">MarR family transcriptional regulator</fullName>
    </submittedName>
</protein>
<keyword evidence="1" id="KW-0805">Transcription regulation</keyword>
<dbReference type="KEGG" id="mgk:FSB76_13925"/>
<dbReference type="GO" id="GO:0003677">
    <property type="term" value="F:DNA binding"/>
    <property type="evidence" value="ECO:0007669"/>
    <property type="project" value="UniProtKB-KW"/>
</dbReference>
<dbReference type="Proteomes" id="UP000321362">
    <property type="component" value="Chromosome"/>
</dbReference>
<keyword evidence="3" id="KW-0804">Transcription</keyword>
<dbReference type="PRINTS" id="PR00598">
    <property type="entry name" value="HTHMARR"/>
</dbReference>
<dbReference type="OrthoDB" id="5327581at2"/>